<evidence type="ECO:0000313" key="1">
    <source>
        <dbReference type="EMBL" id="KAI6083527.1"/>
    </source>
</evidence>
<organism evidence="1 2">
    <name type="scientific">Hypoxylon rubiginosum</name>
    <dbReference type="NCBI Taxonomy" id="110542"/>
    <lineage>
        <taxon>Eukaryota</taxon>
        <taxon>Fungi</taxon>
        <taxon>Dikarya</taxon>
        <taxon>Ascomycota</taxon>
        <taxon>Pezizomycotina</taxon>
        <taxon>Sordariomycetes</taxon>
        <taxon>Xylariomycetidae</taxon>
        <taxon>Xylariales</taxon>
        <taxon>Hypoxylaceae</taxon>
        <taxon>Hypoxylon</taxon>
    </lineage>
</organism>
<evidence type="ECO:0000313" key="2">
    <source>
        <dbReference type="Proteomes" id="UP001497680"/>
    </source>
</evidence>
<proteinExistence type="predicted"/>
<sequence length="438" mass="50306">MQQTNTVVETETQLPLEWRERLSPSKLNTIPGRYNLPRMFRRHSSKQQMRENSSPATKTIATLQTSFKVTDTFHLLRTRKWSVLDVQQVVLAAFTIFSIWIVEPSAPIIKTSILLGYLLLLLMPVTRQFFLPSWPIWTYLVYFFSSRFIPFDIRPDILVKVLPALEDILYGMNFSNTFSQWNHPVVDIIAWFPYGIGHFALPAVCSVIMFIFAAPGTLPMFAKSFGWMSVLGVTIQLLFPCTPPWYERLHGLEPARYGMQGSPAGLARIDALFGVDMYTTSFTTAPVPFGAFPSLHAADAILEALFMSYCFPKLRAFCTFYVCWICWATMYLNHHYAVDLLGGGIIAYTFFWVVRRYWLPRPQAGKTYRWEYEYVEVGRVQKEKVVDEETGYGLVPKRSVDWTNNEFTVLDSFMHSASSSGSSSPTSIRSDKSYRRDD</sequence>
<dbReference type="Proteomes" id="UP001497680">
    <property type="component" value="Unassembled WGS sequence"/>
</dbReference>
<dbReference type="EMBL" id="MU394351">
    <property type="protein sequence ID" value="KAI6083527.1"/>
    <property type="molecule type" value="Genomic_DNA"/>
</dbReference>
<accession>A0ACC0CSY9</accession>
<comment type="caution">
    <text evidence="1">The sequence shown here is derived from an EMBL/GenBank/DDBJ whole genome shotgun (WGS) entry which is preliminary data.</text>
</comment>
<name>A0ACC0CSY9_9PEZI</name>
<reference evidence="1 2" key="1">
    <citation type="journal article" date="2022" name="New Phytol.">
        <title>Ecological generalism drives hyperdiversity of secondary metabolite gene clusters in xylarialean endophytes.</title>
        <authorList>
            <person name="Franco M.E.E."/>
            <person name="Wisecaver J.H."/>
            <person name="Arnold A.E."/>
            <person name="Ju Y.M."/>
            <person name="Slot J.C."/>
            <person name="Ahrendt S."/>
            <person name="Moore L.P."/>
            <person name="Eastman K.E."/>
            <person name="Scott K."/>
            <person name="Konkel Z."/>
            <person name="Mondo S.J."/>
            <person name="Kuo A."/>
            <person name="Hayes R.D."/>
            <person name="Haridas S."/>
            <person name="Andreopoulos B."/>
            <person name="Riley R."/>
            <person name="LaButti K."/>
            <person name="Pangilinan J."/>
            <person name="Lipzen A."/>
            <person name="Amirebrahimi M."/>
            <person name="Yan J."/>
            <person name="Adam C."/>
            <person name="Keymanesh K."/>
            <person name="Ng V."/>
            <person name="Louie K."/>
            <person name="Northen T."/>
            <person name="Drula E."/>
            <person name="Henrissat B."/>
            <person name="Hsieh H.M."/>
            <person name="Youens-Clark K."/>
            <person name="Lutzoni F."/>
            <person name="Miadlikowska J."/>
            <person name="Eastwood D.C."/>
            <person name="Hamelin R.C."/>
            <person name="Grigoriev I.V."/>
            <person name="U'Ren J.M."/>
        </authorList>
    </citation>
    <scope>NUCLEOTIDE SEQUENCE [LARGE SCALE GENOMIC DNA]</scope>
    <source>
        <strain evidence="1 2">ER1909</strain>
    </source>
</reference>
<gene>
    <name evidence="1" type="ORF">F4821DRAFT_192272</name>
</gene>
<protein>
    <submittedName>
        <fullName evidence="1">PAP2-domain-containing protein</fullName>
    </submittedName>
</protein>
<keyword evidence="2" id="KW-1185">Reference proteome</keyword>